<dbReference type="EMBL" id="JABZXO010000022">
    <property type="protein sequence ID" value="MBF1657804.1"/>
    <property type="molecule type" value="Genomic_DNA"/>
</dbReference>
<protein>
    <submittedName>
        <fullName evidence="3">SGNH/GDSL hydrolase family protein</fullName>
    </submittedName>
</protein>
<dbReference type="AlphaFoldDB" id="A0A930L2Q1"/>
<reference evidence="3" key="1">
    <citation type="submission" date="2020-04" db="EMBL/GenBank/DDBJ databases">
        <title>Deep metagenomics examines the oral microbiome during advanced dental caries in children, revealing novel taxa and co-occurrences with host molecules.</title>
        <authorList>
            <person name="Baker J.L."/>
            <person name="Morton J.T."/>
            <person name="Dinis M."/>
            <person name="Alvarez R."/>
            <person name="Tran N.C."/>
            <person name="Knight R."/>
            <person name="Edlund A."/>
        </authorList>
    </citation>
    <scope>NUCLEOTIDE SEQUENCE</scope>
    <source>
        <strain evidence="3">JCVI_39_bin.18</strain>
    </source>
</reference>
<dbReference type="GO" id="GO:0016787">
    <property type="term" value="F:hydrolase activity"/>
    <property type="evidence" value="ECO:0007669"/>
    <property type="project" value="UniProtKB-KW"/>
</dbReference>
<evidence type="ECO:0000313" key="4">
    <source>
        <dbReference type="Proteomes" id="UP000770330"/>
    </source>
</evidence>
<keyword evidence="3" id="KW-0378">Hydrolase</keyword>
<evidence type="ECO:0000256" key="1">
    <source>
        <dbReference type="SAM" id="MobiDB-lite"/>
    </source>
</evidence>
<feature type="compositionally biased region" description="Pro residues" evidence="1">
    <location>
        <begin position="120"/>
        <end position="130"/>
    </location>
</feature>
<feature type="domain" description="SGNH hydrolase-type esterase" evidence="2">
    <location>
        <begin position="267"/>
        <end position="427"/>
    </location>
</feature>
<proteinExistence type="predicted"/>
<evidence type="ECO:0000313" key="3">
    <source>
        <dbReference type="EMBL" id="MBF1657804.1"/>
    </source>
</evidence>
<dbReference type="InterPro" id="IPR013830">
    <property type="entry name" value="SGNH_hydro"/>
</dbReference>
<sequence>MGVYAGSILSCAPSCTPVCIQVCAPSLILVTAVHIFCYFHLNIPQKLSTWGCAYRILLCMPSIKSPIAKVSLTGTILAVVAAGSFGMYSAGGFTAPGSTAATAAAGAEPTQSAQESPSESPSPEPTPEPTTPAQKMERTAQNAFGKEGAQATGEIQAPFSTSADAADMLVQQFKGGVVMYTPKYGPVAVESGVYEHWWKQRGYSDFAGWEGLPVSWRSENGVLYTKFEKAELYWDKANGLPRNTNVLGAKDALVIGDSQVTATSWVGLGLKQAGFVPYLFRCGGIGFVTAREGVCPSYYQGVMGGRWALPSGNPGVIYLDASGNDIYIHEDETKAREHVNAHQTQVIEQLRRMYPSSKIVFGGVVSMDEASAPDKQVAHKRHVANEVARQGARETGVLFMDTSGWQSLYLAEGDMADGVHLKEKAHHKLAGPFATRLRELLGTA</sequence>
<dbReference type="CDD" id="cd00229">
    <property type="entry name" value="SGNH_hydrolase"/>
    <property type="match status" value="1"/>
</dbReference>
<dbReference type="Pfam" id="PF13472">
    <property type="entry name" value="Lipase_GDSL_2"/>
    <property type="match status" value="1"/>
</dbReference>
<evidence type="ECO:0000259" key="2">
    <source>
        <dbReference type="Pfam" id="PF13472"/>
    </source>
</evidence>
<comment type="caution">
    <text evidence="3">The sequence shown here is derived from an EMBL/GenBank/DDBJ whole genome shotgun (WGS) entry which is preliminary data.</text>
</comment>
<accession>A0A930L2Q1</accession>
<dbReference type="Proteomes" id="UP000770330">
    <property type="component" value="Unassembled WGS sequence"/>
</dbReference>
<organism evidence="3 4">
    <name type="scientific">Rothia mucilaginosa</name>
    <dbReference type="NCBI Taxonomy" id="43675"/>
    <lineage>
        <taxon>Bacteria</taxon>
        <taxon>Bacillati</taxon>
        <taxon>Actinomycetota</taxon>
        <taxon>Actinomycetes</taxon>
        <taxon>Micrococcales</taxon>
        <taxon>Micrococcaceae</taxon>
        <taxon>Rothia</taxon>
    </lineage>
</organism>
<dbReference type="Gene3D" id="3.40.50.1110">
    <property type="entry name" value="SGNH hydrolase"/>
    <property type="match status" value="1"/>
</dbReference>
<gene>
    <name evidence="3" type="ORF">HXO61_07740</name>
</gene>
<feature type="compositionally biased region" description="Low complexity" evidence="1">
    <location>
        <begin position="101"/>
        <end position="119"/>
    </location>
</feature>
<name>A0A930L2Q1_9MICC</name>
<feature type="region of interest" description="Disordered" evidence="1">
    <location>
        <begin position="101"/>
        <end position="137"/>
    </location>
</feature>
<dbReference type="SUPFAM" id="SSF52266">
    <property type="entry name" value="SGNH hydrolase"/>
    <property type="match status" value="1"/>
</dbReference>
<dbReference type="InterPro" id="IPR036514">
    <property type="entry name" value="SGNH_hydro_sf"/>
</dbReference>